<dbReference type="Proteomes" id="UP000011761">
    <property type="component" value="Unassembled WGS sequence"/>
</dbReference>
<dbReference type="EMBL" id="KB445561">
    <property type="protein sequence ID" value="EMC93061.1"/>
    <property type="molecule type" value="Genomic_DNA"/>
</dbReference>
<accession>M2M9I3</accession>
<name>M2M9I3_BAUPA</name>
<evidence type="ECO:0000313" key="2">
    <source>
        <dbReference type="Proteomes" id="UP000011761"/>
    </source>
</evidence>
<evidence type="ECO:0000313" key="1">
    <source>
        <dbReference type="EMBL" id="EMC93061.1"/>
    </source>
</evidence>
<dbReference type="HOGENOM" id="CLU_2108590_0_0_1"/>
<sequence length="115" mass="12773">MYLRGGVCPNERPVRASAEYRQVNSGGRRSQLCHPDAEGQTLSCRWIFPAVCMYMCVCVQAVMTSPHKRRHLVLSGIGDGVPGETLRSMFILLTEPVKSTLPCPLRDDNRSQAPL</sequence>
<dbReference type="RefSeq" id="XP_007679869.1">
    <property type="nucleotide sequence ID" value="XM_007681679.1"/>
</dbReference>
<dbReference type="AlphaFoldDB" id="M2M9I3"/>
<proteinExistence type="predicted"/>
<dbReference type="GeneID" id="19113399"/>
<protein>
    <submittedName>
        <fullName evidence="1">Uncharacterized protein</fullName>
    </submittedName>
</protein>
<organism evidence="1 2">
    <name type="scientific">Baudoinia panamericana (strain UAMH 10762)</name>
    <name type="common">Angels' share fungus</name>
    <name type="synonym">Baudoinia compniacensis (strain UAMH 10762)</name>
    <dbReference type="NCBI Taxonomy" id="717646"/>
    <lineage>
        <taxon>Eukaryota</taxon>
        <taxon>Fungi</taxon>
        <taxon>Dikarya</taxon>
        <taxon>Ascomycota</taxon>
        <taxon>Pezizomycotina</taxon>
        <taxon>Dothideomycetes</taxon>
        <taxon>Dothideomycetidae</taxon>
        <taxon>Mycosphaerellales</taxon>
        <taxon>Teratosphaeriaceae</taxon>
        <taxon>Baudoinia</taxon>
    </lineage>
</organism>
<reference evidence="1 2" key="1">
    <citation type="journal article" date="2012" name="PLoS Pathog.">
        <title>Diverse lifestyles and strategies of plant pathogenesis encoded in the genomes of eighteen Dothideomycetes fungi.</title>
        <authorList>
            <person name="Ohm R.A."/>
            <person name="Feau N."/>
            <person name="Henrissat B."/>
            <person name="Schoch C.L."/>
            <person name="Horwitz B.A."/>
            <person name="Barry K.W."/>
            <person name="Condon B.J."/>
            <person name="Copeland A.C."/>
            <person name="Dhillon B."/>
            <person name="Glaser F."/>
            <person name="Hesse C.N."/>
            <person name="Kosti I."/>
            <person name="LaButti K."/>
            <person name="Lindquist E.A."/>
            <person name="Lucas S."/>
            <person name="Salamov A.A."/>
            <person name="Bradshaw R.E."/>
            <person name="Ciuffetti L."/>
            <person name="Hamelin R.C."/>
            <person name="Kema G.H.J."/>
            <person name="Lawrence C."/>
            <person name="Scott J.A."/>
            <person name="Spatafora J.W."/>
            <person name="Turgeon B.G."/>
            <person name="de Wit P.J.G.M."/>
            <person name="Zhong S."/>
            <person name="Goodwin S.B."/>
            <person name="Grigoriev I.V."/>
        </authorList>
    </citation>
    <scope>NUCLEOTIDE SEQUENCE [LARGE SCALE GENOMIC DNA]</scope>
    <source>
        <strain evidence="1 2">UAMH 10762</strain>
    </source>
</reference>
<keyword evidence="2" id="KW-1185">Reference proteome</keyword>
<gene>
    <name evidence="1" type="ORF">BAUCODRAFT_37979</name>
</gene>
<dbReference type="KEGG" id="bcom:BAUCODRAFT_37979"/>